<dbReference type="GO" id="GO:0016829">
    <property type="term" value="F:lyase activity"/>
    <property type="evidence" value="ECO:0007669"/>
    <property type="project" value="UniProtKB-KW"/>
</dbReference>
<dbReference type="InterPro" id="IPR012997">
    <property type="entry name" value="RplA"/>
</dbReference>
<dbReference type="PROSITE" id="PS51724">
    <property type="entry name" value="SPOR"/>
    <property type="match status" value="1"/>
</dbReference>
<dbReference type="HAMAP" id="MF_02071">
    <property type="entry name" value="RlpA"/>
    <property type="match status" value="1"/>
</dbReference>
<dbReference type="InterPro" id="IPR034718">
    <property type="entry name" value="RlpA"/>
</dbReference>
<gene>
    <name evidence="5" type="ORF">MNBD_DELTA04-1434</name>
</gene>
<evidence type="ECO:0000259" key="4">
    <source>
        <dbReference type="PROSITE" id="PS51724"/>
    </source>
</evidence>
<dbReference type="PANTHER" id="PTHR34183">
    <property type="entry name" value="ENDOLYTIC PEPTIDOGLYCAN TRANSGLYCOSYLASE RLPA"/>
    <property type="match status" value="1"/>
</dbReference>
<sequence length="261" mass="28983">MTRRSLAIRLVLSLALACMVAACTPTLPFRAGIPAGTGRGTQRPYMINNQAYYPINSAAGYRQTGIASWYGRQFQGKRTANGEIFNMYAATAAHKTLPMNTMLLVRNLENGRETTVRINDRGPFAKNRIIDLSYAAARRLDMLGKGTARVRIIALGRASSPAARRSSRRPGVLRLRHKDFYRGWFYVQVGAFSNRRNAERLAHRFADGGARVVIRVNGTRGTRYYRVLISAGRYLNAAKSFARQLNGRGYPGAFVVGGRGY</sequence>
<dbReference type="CDD" id="cd22268">
    <property type="entry name" value="DPBB_RlpA-like"/>
    <property type="match status" value="1"/>
</dbReference>
<dbReference type="Pfam" id="PF03330">
    <property type="entry name" value="DPBB_1"/>
    <property type="match status" value="1"/>
</dbReference>
<evidence type="ECO:0000313" key="5">
    <source>
        <dbReference type="EMBL" id="VAW36710.1"/>
    </source>
</evidence>
<dbReference type="SUPFAM" id="SSF110997">
    <property type="entry name" value="Sporulation related repeat"/>
    <property type="match status" value="1"/>
</dbReference>
<dbReference type="PROSITE" id="PS51257">
    <property type="entry name" value="PROKAR_LIPOPROTEIN"/>
    <property type="match status" value="1"/>
</dbReference>
<dbReference type="SUPFAM" id="SSF50685">
    <property type="entry name" value="Barwin-like endoglucanases"/>
    <property type="match status" value="1"/>
</dbReference>
<dbReference type="AlphaFoldDB" id="A0A3B0V716"/>
<evidence type="ECO:0000256" key="1">
    <source>
        <dbReference type="ARBA" id="ARBA00022729"/>
    </source>
</evidence>
<keyword evidence="1" id="KW-0732">Signal</keyword>
<evidence type="ECO:0000256" key="3">
    <source>
        <dbReference type="ARBA" id="ARBA00023316"/>
    </source>
</evidence>
<evidence type="ECO:0000256" key="2">
    <source>
        <dbReference type="ARBA" id="ARBA00023239"/>
    </source>
</evidence>
<dbReference type="Gene3D" id="3.30.70.1070">
    <property type="entry name" value="Sporulation related repeat"/>
    <property type="match status" value="1"/>
</dbReference>
<feature type="domain" description="SPOR" evidence="4">
    <location>
        <begin position="179"/>
        <end position="258"/>
    </location>
</feature>
<keyword evidence="5" id="KW-0449">Lipoprotein</keyword>
<proteinExistence type="inferred from homology"/>
<accession>A0A3B0V716</accession>
<dbReference type="EMBL" id="UOEY01000028">
    <property type="protein sequence ID" value="VAW36710.1"/>
    <property type="molecule type" value="Genomic_DNA"/>
</dbReference>
<dbReference type="InterPro" id="IPR009009">
    <property type="entry name" value="RlpA-like_DPBB"/>
</dbReference>
<reference evidence="5" key="1">
    <citation type="submission" date="2018-06" db="EMBL/GenBank/DDBJ databases">
        <authorList>
            <person name="Zhirakovskaya E."/>
        </authorList>
    </citation>
    <scope>NUCLEOTIDE SEQUENCE</scope>
</reference>
<dbReference type="NCBIfam" id="TIGR00413">
    <property type="entry name" value="rlpA"/>
    <property type="match status" value="1"/>
</dbReference>
<dbReference type="InterPro" id="IPR007730">
    <property type="entry name" value="SPOR-like_dom"/>
</dbReference>
<keyword evidence="3" id="KW-0961">Cell wall biogenesis/degradation</keyword>
<keyword evidence="2" id="KW-0456">Lyase</keyword>
<dbReference type="InterPro" id="IPR036908">
    <property type="entry name" value="RlpA-like_sf"/>
</dbReference>
<dbReference type="GO" id="GO:0071555">
    <property type="term" value="P:cell wall organization"/>
    <property type="evidence" value="ECO:0007669"/>
    <property type="project" value="UniProtKB-KW"/>
</dbReference>
<name>A0A3B0V716_9ZZZZ</name>
<dbReference type="PANTHER" id="PTHR34183:SF1">
    <property type="entry name" value="ENDOLYTIC PEPTIDOGLYCAN TRANSGLYCOSYLASE RLPA"/>
    <property type="match status" value="1"/>
</dbReference>
<protein>
    <submittedName>
        <fullName evidence="5">Septum-associated rare lipoprotein A</fullName>
    </submittedName>
</protein>
<dbReference type="InterPro" id="IPR036680">
    <property type="entry name" value="SPOR-like_sf"/>
</dbReference>
<organism evidence="5">
    <name type="scientific">hydrothermal vent metagenome</name>
    <dbReference type="NCBI Taxonomy" id="652676"/>
    <lineage>
        <taxon>unclassified sequences</taxon>
        <taxon>metagenomes</taxon>
        <taxon>ecological metagenomes</taxon>
    </lineage>
</organism>
<dbReference type="Pfam" id="PF05036">
    <property type="entry name" value="SPOR"/>
    <property type="match status" value="1"/>
</dbReference>
<dbReference type="Gene3D" id="2.40.40.10">
    <property type="entry name" value="RlpA-like domain"/>
    <property type="match status" value="1"/>
</dbReference>
<dbReference type="GO" id="GO:0042834">
    <property type="term" value="F:peptidoglycan binding"/>
    <property type="evidence" value="ECO:0007669"/>
    <property type="project" value="InterPro"/>
</dbReference>